<evidence type="ECO:0000313" key="6">
    <source>
        <dbReference type="EMBL" id="NWI70943.1"/>
    </source>
</evidence>
<dbReference type="InterPro" id="IPR036179">
    <property type="entry name" value="Ig-like_dom_sf"/>
</dbReference>
<feature type="domain" description="Immunoglobulin" evidence="5">
    <location>
        <begin position="6"/>
        <end position="98"/>
    </location>
</feature>
<evidence type="ECO:0000313" key="7">
    <source>
        <dbReference type="Proteomes" id="UP000660247"/>
    </source>
</evidence>
<keyword evidence="3" id="KW-0472">Membrane</keyword>
<evidence type="ECO:0000259" key="5">
    <source>
        <dbReference type="SMART" id="SM00409"/>
    </source>
</evidence>
<dbReference type="InterPro" id="IPR013783">
    <property type="entry name" value="Ig-like_fold"/>
</dbReference>
<reference evidence="6" key="1">
    <citation type="submission" date="2019-10" db="EMBL/GenBank/DDBJ databases">
        <title>Bird 10,000 Genomes (B10K) Project - Family phase.</title>
        <authorList>
            <person name="Zhang G."/>
        </authorList>
    </citation>
    <scope>NUCLEOTIDE SEQUENCE</scope>
    <source>
        <strain evidence="6">B10K-DU-002-69</strain>
        <tissue evidence="6">Muscle</tissue>
    </source>
</reference>
<dbReference type="CDD" id="cd05775">
    <property type="entry name" value="IgV_CD2_like_N"/>
    <property type="match status" value="1"/>
</dbReference>
<keyword evidence="7" id="KW-1185">Reference proteome</keyword>
<keyword evidence="2" id="KW-0732">Signal</keyword>
<accession>A0A851DRQ5</accession>
<dbReference type="InterPro" id="IPR015631">
    <property type="entry name" value="CD2/SLAM_rcpt"/>
</dbReference>
<proteinExistence type="predicted"/>
<dbReference type="EMBL" id="WEIS01096093">
    <property type="protein sequence ID" value="NWI70943.1"/>
    <property type="molecule type" value="Genomic_DNA"/>
</dbReference>
<evidence type="ECO:0000256" key="1">
    <source>
        <dbReference type="ARBA" id="ARBA00004370"/>
    </source>
</evidence>
<evidence type="ECO:0000256" key="4">
    <source>
        <dbReference type="ARBA" id="ARBA00023180"/>
    </source>
</evidence>
<sequence length="180" mass="20393">VAHIHCEEVYGILGENFTFPVTIDRKIQEITWKKNKDIVVEWEEQDDPTYFASLQNRGLLNTANGRLTIYNLESSDAGTYVLGTAKTSDEFNFKLIVLDPPREHKIRCSNSGDDLVLQCTADFQKPLIYTWKLHILARTYGTQNISIAKKNTDASEKATCSIKFSQMEKSTEILLAPCLS</sequence>
<dbReference type="GO" id="GO:0016020">
    <property type="term" value="C:membrane"/>
    <property type="evidence" value="ECO:0007669"/>
    <property type="project" value="UniProtKB-SubCell"/>
</dbReference>
<name>A0A851DRQ5_TODME</name>
<evidence type="ECO:0000256" key="3">
    <source>
        <dbReference type="ARBA" id="ARBA00023136"/>
    </source>
</evidence>
<dbReference type="InterPro" id="IPR003599">
    <property type="entry name" value="Ig_sub"/>
</dbReference>
<dbReference type="SMART" id="SM00409">
    <property type="entry name" value="IG"/>
    <property type="match status" value="1"/>
</dbReference>
<organism evidence="6 7">
    <name type="scientific">Todus mexicanus</name>
    <name type="common">Puerto Rican tody</name>
    <dbReference type="NCBI Taxonomy" id="135184"/>
    <lineage>
        <taxon>Eukaryota</taxon>
        <taxon>Metazoa</taxon>
        <taxon>Chordata</taxon>
        <taxon>Craniata</taxon>
        <taxon>Vertebrata</taxon>
        <taxon>Euteleostomi</taxon>
        <taxon>Archelosauria</taxon>
        <taxon>Archosauria</taxon>
        <taxon>Dinosauria</taxon>
        <taxon>Saurischia</taxon>
        <taxon>Theropoda</taxon>
        <taxon>Coelurosauria</taxon>
        <taxon>Aves</taxon>
        <taxon>Neognathae</taxon>
        <taxon>Neoaves</taxon>
        <taxon>Telluraves</taxon>
        <taxon>Coraciimorphae</taxon>
        <taxon>Coraciiformes</taxon>
        <taxon>Todidae</taxon>
        <taxon>Todus</taxon>
    </lineage>
</organism>
<protein>
    <submittedName>
        <fullName evidence="6">LFA3 protein</fullName>
    </submittedName>
</protein>
<keyword evidence="4" id="KW-0325">Glycoprotein</keyword>
<dbReference type="Gene3D" id="2.60.40.10">
    <property type="entry name" value="Immunoglobulins"/>
    <property type="match status" value="1"/>
</dbReference>
<dbReference type="Proteomes" id="UP000660247">
    <property type="component" value="Unassembled WGS sequence"/>
</dbReference>
<dbReference type="OrthoDB" id="9427418at2759"/>
<dbReference type="AlphaFoldDB" id="A0A851DRQ5"/>
<dbReference type="GO" id="GO:0005102">
    <property type="term" value="F:signaling receptor binding"/>
    <property type="evidence" value="ECO:0007669"/>
    <property type="project" value="TreeGrafter"/>
</dbReference>
<comment type="subcellular location">
    <subcellularLocation>
        <location evidence="1">Membrane</location>
    </subcellularLocation>
</comment>
<comment type="caution">
    <text evidence="6">The sequence shown here is derived from an EMBL/GenBank/DDBJ whole genome shotgun (WGS) entry which is preliminary data.</text>
</comment>
<dbReference type="SUPFAM" id="SSF48726">
    <property type="entry name" value="Immunoglobulin"/>
    <property type="match status" value="1"/>
</dbReference>
<gene>
    <name evidence="6" type="primary">Cd58</name>
    <name evidence="6" type="ORF">TODMEX_R09562</name>
</gene>
<evidence type="ECO:0000256" key="2">
    <source>
        <dbReference type="ARBA" id="ARBA00022729"/>
    </source>
</evidence>
<feature type="non-terminal residue" evidence="6">
    <location>
        <position position="180"/>
    </location>
</feature>
<feature type="non-terminal residue" evidence="6">
    <location>
        <position position="1"/>
    </location>
</feature>
<dbReference type="PANTHER" id="PTHR12080:SF55">
    <property type="entry name" value="LYMPHOCYTE FUNCTION-ASSOCIATED ANTIGEN 3"/>
    <property type="match status" value="1"/>
</dbReference>
<dbReference type="PANTHER" id="PTHR12080">
    <property type="entry name" value="SIGNALING LYMPHOCYTIC ACTIVATION MOLECULE"/>
    <property type="match status" value="1"/>
</dbReference>
<dbReference type="GO" id="GO:0009986">
    <property type="term" value="C:cell surface"/>
    <property type="evidence" value="ECO:0007669"/>
    <property type="project" value="TreeGrafter"/>
</dbReference>